<dbReference type="STRING" id="79604.AAY81_08940"/>
<keyword evidence="4" id="KW-1185">Reference proteome</keyword>
<dbReference type="InterPro" id="IPR025266">
    <property type="entry name" value="TerB_N"/>
</dbReference>
<dbReference type="Pfam" id="PF13208">
    <property type="entry name" value="TerB_N"/>
    <property type="match status" value="1"/>
</dbReference>
<proteinExistence type="predicted"/>
<evidence type="ECO:0000259" key="2">
    <source>
        <dbReference type="Pfam" id="PF15615"/>
    </source>
</evidence>
<dbReference type="OrthoDB" id="2663344at2"/>
<feature type="domain" description="TerB N-terminal" evidence="1">
    <location>
        <begin position="71"/>
        <end position="227"/>
    </location>
</feature>
<protein>
    <submittedName>
        <fullName evidence="3">TerB-C domain-containing protein</fullName>
    </submittedName>
</protein>
<evidence type="ECO:0000259" key="1">
    <source>
        <dbReference type="Pfam" id="PF13208"/>
    </source>
</evidence>
<dbReference type="PATRIC" id="fig|79604.3.peg.1797"/>
<gene>
    <name evidence="3" type="ORF">SAMN02910314_00608</name>
</gene>
<dbReference type="RefSeq" id="WP_066664144.1">
    <property type="nucleotide sequence ID" value="NZ_CP011402.1"/>
</dbReference>
<name>A0A172RZS0_9ACTN</name>
<accession>A0A172RZS0</accession>
<evidence type="ECO:0000313" key="4">
    <source>
        <dbReference type="Proteomes" id="UP000182975"/>
    </source>
</evidence>
<sequence length="534" mass="60445">MERGFNPSQHDRIRALRDELSARLGERSAFSDTVYSDQPILMTANQLSQFVPSEVRRVREMAKDPDFRRLTVTERFVREAEVLAACSDEFAGKAEFSHYYPTYDDMNNDQLRTYLTWRARVRAGDVQPTSLSYAFVYLYELINQVGVDDARAGFDQLVAFGDAYRALDFAIGRYVDEWADAYVVYYDLPSSLLRKLPMRLEDEARLTVMQWEGASDDELYAALTRFSAYRVSASAFVTEHGDDYRKVAVSVFRVVARHHTKLSRTLPDRLFGNRKPVIYQPFNRAIFSDPLKRGDYRYRIGPIDHVYCRAGAWTRVRYPAPRKAKTWIGDFLKTVDAIMRQEYGDTRELAAPVSTKYIVEAIRDEARELLRARREAQERAVHIDLGRLDAIRAAADVTRDRLIVEEEELDALDVRVAGTGAAAEAQAHGTAAEVEAQSAEPAQERALERALESDDGAQGAPCGLSSDEQSFLRVLLEGGSVRDFQRTHGVMASLLAESVNEKLFDEFGDIVVDAAAEPPELIEDYVDDVRELLG</sequence>
<reference evidence="4" key="1">
    <citation type="submission" date="2016-10" db="EMBL/GenBank/DDBJ databases">
        <authorList>
            <person name="Varghese N."/>
        </authorList>
    </citation>
    <scope>NUCLEOTIDE SEQUENCE [LARGE SCALE GENOMIC DNA]</scope>
    <source>
        <strain evidence="4">DSM 21843</strain>
    </source>
</reference>
<feature type="domain" description="TerB-C" evidence="2">
    <location>
        <begin position="372"/>
        <end position="530"/>
    </location>
</feature>
<evidence type="ECO:0000313" key="3">
    <source>
        <dbReference type="EMBL" id="SEO57294.1"/>
    </source>
</evidence>
<dbReference type="EMBL" id="FOEC01000002">
    <property type="protein sequence ID" value="SEO57294.1"/>
    <property type="molecule type" value="Genomic_DNA"/>
</dbReference>
<dbReference type="InterPro" id="IPR028932">
    <property type="entry name" value="TerB-C"/>
</dbReference>
<dbReference type="AlphaFoldDB" id="A0A172RZS0"/>
<dbReference type="Proteomes" id="UP000182975">
    <property type="component" value="Unassembled WGS sequence"/>
</dbReference>
<organism evidence="3 4">
    <name type="scientific">Denitrobacterium detoxificans</name>
    <dbReference type="NCBI Taxonomy" id="79604"/>
    <lineage>
        <taxon>Bacteria</taxon>
        <taxon>Bacillati</taxon>
        <taxon>Actinomycetota</taxon>
        <taxon>Coriobacteriia</taxon>
        <taxon>Eggerthellales</taxon>
        <taxon>Eggerthellaceae</taxon>
        <taxon>Denitrobacterium</taxon>
    </lineage>
</organism>
<dbReference type="Pfam" id="PF15615">
    <property type="entry name" value="TerB_C"/>
    <property type="match status" value="1"/>
</dbReference>
<dbReference type="KEGG" id="ddt:AAY81_08940"/>